<reference evidence="1" key="1">
    <citation type="submission" date="2010-05" db="EMBL/GenBank/DDBJ databases">
        <title>The Genome Sequence of Magnaporthe poae strain ATCC 64411.</title>
        <authorList>
            <consortium name="The Broad Institute Genome Sequencing Platform"/>
            <consortium name="Broad Institute Genome Sequencing Center for Infectious Disease"/>
            <person name="Ma L.-J."/>
            <person name="Dead R."/>
            <person name="Young S."/>
            <person name="Zeng Q."/>
            <person name="Koehrsen M."/>
            <person name="Alvarado L."/>
            <person name="Berlin A."/>
            <person name="Chapman S.B."/>
            <person name="Chen Z."/>
            <person name="Freedman E."/>
            <person name="Gellesch M."/>
            <person name="Goldberg J."/>
            <person name="Griggs A."/>
            <person name="Gujja S."/>
            <person name="Heilman E.R."/>
            <person name="Heiman D."/>
            <person name="Hepburn T."/>
            <person name="Howarth C."/>
            <person name="Jen D."/>
            <person name="Larson L."/>
            <person name="Mehta T."/>
            <person name="Neiman D."/>
            <person name="Pearson M."/>
            <person name="Roberts A."/>
            <person name="Saif S."/>
            <person name="Shea T."/>
            <person name="Shenoy N."/>
            <person name="Sisk P."/>
            <person name="Stolte C."/>
            <person name="Sykes S."/>
            <person name="Walk T."/>
            <person name="White J."/>
            <person name="Yandava C."/>
            <person name="Haas B."/>
            <person name="Nusbaum C."/>
            <person name="Birren B."/>
        </authorList>
    </citation>
    <scope>NUCLEOTIDE SEQUENCE</scope>
    <source>
        <strain evidence="1">ATCC 64411</strain>
    </source>
</reference>
<keyword evidence="3" id="KW-1185">Reference proteome</keyword>
<protein>
    <submittedName>
        <fullName evidence="1 2">Uncharacterized protein</fullName>
    </submittedName>
</protein>
<reference evidence="2" key="4">
    <citation type="journal article" date="2015" name="G3 (Bethesda)">
        <title>Genome sequences of three phytopathogenic species of the Magnaporthaceae family of fungi.</title>
        <authorList>
            <person name="Okagaki L.H."/>
            <person name="Nunes C.C."/>
            <person name="Sailsbery J."/>
            <person name="Clay B."/>
            <person name="Brown D."/>
            <person name="John T."/>
            <person name="Oh Y."/>
            <person name="Young N."/>
            <person name="Fitzgerald M."/>
            <person name="Haas B.J."/>
            <person name="Zeng Q."/>
            <person name="Young S."/>
            <person name="Adiconis X."/>
            <person name="Fan L."/>
            <person name="Levin J.Z."/>
            <person name="Mitchell T.K."/>
            <person name="Okubara P.A."/>
            <person name="Farman M.L."/>
            <person name="Kohn L.M."/>
            <person name="Birren B."/>
            <person name="Ma L.-J."/>
            <person name="Dean R.A."/>
        </authorList>
    </citation>
    <scope>NUCLEOTIDE SEQUENCE</scope>
    <source>
        <strain evidence="2">ATCC 64411 / 73-15</strain>
    </source>
</reference>
<evidence type="ECO:0000313" key="1">
    <source>
        <dbReference type="EMBL" id="KLU84800.1"/>
    </source>
</evidence>
<name>A0A0C4DV36_MAGP6</name>
<evidence type="ECO:0000313" key="2">
    <source>
        <dbReference type="EnsemblFungi" id="MAPG_03836T0"/>
    </source>
</evidence>
<dbReference type="EMBL" id="GL876968">
    <property type="protein sequence ID" value="KLU84800.1"/>
    <property type="molecule type" value="Genomic_DNA"/>
</dbReference>
<reference evidence="2" key="5">
    <citation type="submission" date="2015-06" db="UniProtKB">
        <authorList>
            <consortium name="EnsemblFungi"/>
        </authorList>
    </citation>
    <scope>IDENTIFICATION</scope>
    <source>
        <strain evidence="2">ATCC 64411</strain>
    </source>
</reference>
<organism evidence="2 3">
    <name type="scientific">Magnaporthiopsis poae (strain ATCC 64411 / 73-15)</name>
    <name type="common">Kentucky bluegrass fungus</name>
    <name type="synonym">Magnaporthe poae</name>
    <dbReference type="NCBI Taxonomy" id="644358"/>
    <lineage>
        <taxon>Eukaryota</taxon>
        <taxon>Fungi</taxon>
        <taxon>Dikarya</taxon>
        <taxon>Ascomycota</taxon>
        <taxon>Pezizomycotina</taxon>
        <taxon>Sordariomycetes</taxon>
        <taxon>Sordariomycetidae</taxon>
        <taxon>Magnaporthales</taxon>
        <taxon>Magnaporthaceae</taxon>
        <taxon>Magnaporthiopsis</taxon>
    </lineage>
</organism>
<dbReference type="AlphaFoldDB" id="A0A0C4DV36"/>
<accession>A0A0C4DV36</accession>
<dbReference type="Proteomes" id="UP000011715">
    <property type="component" value="Unassembled WGS sequence"/>
</dbReference>
<dbReference type="EnsemblFungi" id="MAPG_03836T0">
    <property type="protein sequence ID" value="MAPG_03836T0"/>
    <property type="gene ID" value="MAPG_03836"/>
</dbReference>
<proteinExistence type="predicted"/>
<reference evidence="3" key="2">
    <citation type="submission" date="2010-05" db="EMBL/GenBank/DDBJ databases">
        <title>The genome sequence of Magnaporthe poae strain ATCC 64411.</title>
        <authorList>
            <person name="Ma L.-J."/>
            <person name="Dead R."/>
            <person name="Young S."/>
            <person name="Zeng Q."/>
            <person name="Koehrsen M."/>
            <person name="Alvarado L."/>
            <person name="Berlin A."/>
            <person name="Chapman S.B."/>
            <person name="Chen Z."/>
            <person name="Freedman E."/>
            <person name="Gellesch M."/>
            <person name="Goldberg J."/>
            <person name="Griggs A."/>
            <person name="Gujja S."/>
            <person name="Heilman E.R."/>
            <person name="Heiman D."/>
            <person name="Hepburn T."/>
            <person name="Howarth C."/>
            <person name="Jen D."/>
            <person name="Larson L."/>
            <person name="Mehta T."/>
            <person name="Neiman D."/>
            <person name="Pearson M."/>
            <person name="Roberts A."/>
            <person name="Saif S."/>
            <person name="Shea T."/>
            <person name="Shenoy N."/>
            <person name="Sisk P."/>
            <person name="Stolte C."/>
            <person name="Sykes S."/>
            <person name="Walk T."/>
            <person name="White J."/>
            <person name="Yandava C."/>
            <person name="Haas B."/>
            <person name="Nusbaum C."/>
            <person name="Birren B."/>
        </authorList>
    </citation>
    <scope>NUCLEOTIDE SEQUENCE [LARGE SCALE GENOMIC DNA]</scope>
    <source>
        <strain evidence="3">ATCC 64411 / 73-15</strain>
    </source>
</reference>
<reference evidence="1" key="3">
    <citation type="submission" date="2011-03" db="EMBL/GenBank/DDBJ databases">
        <title>Annotation of Magnaporthe poae ATCC 64411.</title>
        <authorList>
            <person name="Ma L.-J."/>
            <person name="Dead R."/>
            <person name="Young S.K."/>
            <person name="Zeng Q."/>
            <person name="Gargeya S."/>
            <person name="Fitzgerald M."/>
            <person name="Haas B."/>
            <person name="Abouelleil A."/>
            <person name="Alvarado L."/>
            <person name="Arachchi H.M."/>
            <person name="Berlin A."/>
            <person name="Brown A."/>
            <person name="Chapman S.B."/>
            <person name="Chen Z."/>
            <person name="Dunbar C."/>
            <person name="Freedman E."/>
            <person name="Gearin G."/>
            <person name="Gellesch M."/>
            <person name="Goldberg J."/>
            <person name="Griggs A."/>
            <person name="Gujja S."/>
            <person name="Heiman D."/>
            <person name="Howarth C."/>
            <person name="Larson L."/>
            <person name="Lui A."/>
            <person name="MacDonald P.J.P."/>
            <person name="Mehta T."/>
            <person name="Montmayeur A."/>
            <person name="Murphy C."/>
            <person name="Neiman D."/>
            <person name="Pearson M."/>
            <person name="Priest M."/>
            <person name="Roberts A."/>
            <person name="Saif S."/>
            <person name="Shea T."/>
            <person name="Shenoy N."/>
            <person name="Sisk P."/>
            <person name="Stolte C."/>
            <person name="Sykes S."/>
            <person name="Yandava C."/>
            <person name="Wortman J."/>
            <person name="Nusbaum C."/>
            <person name="Birren B."/>
        </authorList>
    </citation>
    <scope>NUCLEOTIDE SEQUENCE</scope>
    <source>
        <strain evidence="1">ATCC 64411</strain>
    </source>
</reference>
<sequence length="122" mass="13774">MALLVDREADIRPAHGRGRTPCTWPSSMCKRKVTPLSYAIGQNDLAITEVFSEARPDTILNNRWDHLKRTVKCSAAGVAHFILKGLPDATSEANDYLDELFFATAEQDLADILPTWRSWWQT</sequence>
<dbReference type="VEuPathDB" id="FungiDB:MAPG_03836"/>
<dbReference type="EMBL" id="ADBL01000908">
    <property type="status" value="NOT_ANNOTATED_CDS"/>
    <property type="molecule type" value="Genomic_DNA"/>
</dbReference>
<gene>
    <name evidence="1" type="ORF">MAPG_03836</name>
</gene>
<evidence type="ECO:0000313" key="3">
    <source>
        <dbReference type="Proteomes" id="UP000011715"/>
    </source>
</evidence>